<evidence type="ECO:0000259" key="1">
    <source>
        <dbReference type="PROSITE" id="PS50948"/>
    </source>
</evidence>
<name>A0A1S3I2T0_LINAN</name>
<keyword evidence="2" id="KW-1185">Reference proteome</keyword>
<dbReference type="Pfam" id="PF00024">
    <property type="entry name" value="PAN_1"/>
    <property type="match status" value="1"/>
</dbReference>
<dbReference type="SUPFAM" id="SSF57414">
    <property type="entry name" value="Hairpin loop containing domain-like"/>
    <property type="match status" value="1"/>
</dbReference>
<proteinExistence type="predicted"/>
<dbReference type="RefSeq" id="XP_013392136.1">
    <property type="nucleotide sequence ID" value="XM_013536682.1"/>
</dbReference>
<organism evidence="2 3">
    <name type="scientific">Lingula anatina</name>
    <name type="common">Brachiopod</name>
    <name type="synonym">Lingula unguis</name>
    <dbReference type="NCBI Taxonomy" id="7574"/>
    <lineage>
        <taxon>Eukaryota</taxon>
        <taxon>Metazoa</taxon>
        <taxon>Spiralia</taxon>
        <taxon>Lophotrochozoa</taxon>
        <taxon>Brachiopoda</taxon>
        <taxon>Linguliformea</taxon>
        <taxon>Lingulata</taxon>
        <taxon>Lingulida</taxon>
        <taxon>Linguloidea</taxon>
        <taxon>Lingulidae</taxon>
        <taxon>Lingula</taxon>
    </lineage>
</organism>
<dbReference type="Gene3D" id="2.60.120.1000">
    <property type="match status" value="1"/>
</dbReference>
<dbReference type="Proteomes" id="UP000085678">
    <property type="component" value="Unplaced"/>
</dbReference>
<dbReference type="PROSITE" id="PS50948">
    <property type="entry name" value="PAN"/>
    <property type="match status" value="1"/>
</dbReference>
<dbReference type="InParanoid" id="A0A1S3I2T0"/>
<dbReference type="InterPro" id="IPR003609">
    <property type="entry name" value="Pan_app"/>
</dbReference>
<evidence type="ECO:0000313" key="3">
    <source>
        <dbReference type="RefSeq" id="XP_013392136.1"/>
    </source>
</evidence>
<feature type="domain" description="Apple" evidence="1">
    <location>
        <begin position="3"/>
        <end position="88"/>
    </location>
</feature>
<dbReference type="OrthoDB" id="6350048at2759"/>
<dbReference type="OMA" id="DANDDEW"/>
<dbReference type="AlphaFoldDB" id="A0A1S3I2T0"/>
<protein>
    <submittedName>
        <fullName evidence="3">Contactin-associated protein 1-like</fullName>
    </submittedName>
</protein>
<dbReference type="GeneID" id="106160164"/>
<evidence type="ECO:0000313" key="2">
    <source>
        <dbReference type="Proteomes" id="UP000085678"/>
    </source>
</evidence>
<accession>A0A1S3I2T0</accession>
<dbReference type="KEGG" id="lak:106160164"/>
<sequence>MSASKVATFKMFRDYELSDGGSLTAVTHNGRHMTLVTCSGECLGAGWDVCKAVNFQEDRRSCVLLSEQRSATNTVVQTAGTTYLEASIAPQSCLDWNRVYGSTVSGSHVIDPDGPYTGLDPFPVYCDFQENPPVAKIYHNKASVTVDGYEPNASFQTDVVYELSMAQMLSVINASTSCKQYLKVRCIGTYFFGSLTEAGHNIYWSSRDGERMLYWGGGNPNGWGCACALDNTCVSSNLGLCNCNTNDGNWREDEGYVTDTSKLPVSQLHGGDTGSSGEEIHFTVGPLECVL</sequence>
<gene>
    <name evidence="3" type="primary">LOC106160164</name>
</gene>
<reference evidence="3" key="1">
    <citation type="submission" date="2025-08" db="UniProtKB">
        <authorList>
            <consortium name="RefSeq"/>
        </authorList>
    </citation>
    <scope>IDENTIFICATION</scope>
    <source>
        <tissue evidence="3">Gonads</tissue>
    </source>
</reference>